<dbReference type="NCBIfam" id="TIGR01549">
    <property type="entry name" value="HAD-SF-IA-v1"/>
    <property type="match status" value="1"/>
</dbReference>
<dbReference type="InterPro" id="IPR023214">
    <property type="entry name" value="HAD_sf"/>
</dbReference>
<organism evidence="5 6">
    <name type="scientific">Paenibacillus rhizovicinus</name>
    <dbReference type="NCBI Taxonomy" id="2704463"/>
    <lineage>
        <taxon>Bacteria</taxon>
        <taxon>Bacillati</taxon>
        <taxon>Bacillota</taxon>
        <taxon>Bacilli</taxon>
        <taxon>Bacillales</taxon>
        <taxon>Paenibacillaceae</taxon>
        <taxon>Paenibacillus</taxon>
    </lineage>
</organism>
<name>A0A6C0NUQ9_9BACL</name>
<evidence type="ECO:0000256" key="4">
    <source>
        <dbReference type="ARBA" id="ARBA00022842"/>
    </source>
</evidence>
<keyword evidence="6" id="KW-1185">Reference proteome</keyword>
<dbReference type="Pfam" id="PF00702">
    <property type="entry name" value="Hydrolase"/>
    <property type="match status" value="1"/>
</dbReference>
<keyword evidence="2" id="KW-0479">Metal-binding</keyword>
<accession>A0A6C0NUQ9</accession>
<dbReference type="EMBL" id="CP048286">
    <property type="protein sequence ID" value="QHW29930.1"/>
    <property type="molecule type" value="Genomic_DNA"/>
</dbReference>
<evidence type="ECO:0000256" key="3">
    <source>
        <dbReference type="ARBA" id="ARBA00022801"/>
    </source>
</evidence>
<dbReference type="Proteomes" id="UP000479114">
    <property type="component" value="Chromosome"/>
</dbReference>
<evidence type="ECO:0000313" key="5">
    <source>
        <dbReference type="EMBL" id="QHW29930.1"/>
    </source>
</evidence>
<dbReference type="PANTHER" id="PTHR46470:SF2">
    <property type="entry name" value="GLYCERALDEHYDE 3-PHOSPHATE PHOSPHATASE"/>
    <property type="match status" value="1"/>
</dbReference>
<dbReference type="AlphaFoldDB" id="A0A6C0NUQ9"/>
<evidence type="ECO:0000256" key="2">
    <source>
        <dbReference type="ARBA" id="ARBA00022723"/>
    </source>
</evidence>
<proteinExistence type="predicted"/>
<dbReference type="KEGG" id="prz:GZH47_03150"/>
<evidence type="ECO:0000313" key="6">
    <source>
        <dbReference type="Proteomes" id="UP000479114"/>
    </source>
</evidence>
<dbReference type="Gene3D" id="3.40.50.1000">
    <property type="entry name" value="HAD superfamily/HAD-like"/>
    <property type="match status" value="1"/>
</dbReference>
<reference evidence="5 6" key="1">
    <citation type="submission" date="2020-02" db="EMBL/GenBank/DDBJ databases">
        <title>Paenibacillus sp. nov., isolated from rhizosphere soil of tomato.</title>
        <authorList>
            <person name="Weon H.-Y."/>
            <person name="Lee S.A."/>
        </authorList>
    </citation>
    <scope>NUCLEOTIDE SEQUENCE [LARGE SCALE GENOMIC DNA]</scope>
    <source>
        <strain evidence="5 6">14171R-81</strain>
    </source>
</reference>
<dbReference type="SUPFAM" id="SSF56784">
    <property type="entry name" value="HAD-like"/>
    <property type="match status" value="1"/>
</dbReference>
<dbReference type="InterPro" id="IPR051400">
    <property type="entry name" value="HAD-like_hydrolase"/>
</dbReference>
<dbReference type="NCBIfam" id="TIGR01509">
    <property type="entry name" value="HAD-SF-IA-v3"/>
    <property type="match status" value="1"/>
</dbReference>
<keyword evidence="4" id="KW-0460">Magnesium</keyword>
<dbReference type="GO" id="GO:0046872">
    <property type="term" value="F:metal ion binding"/>
    <property type="evidence" value="ECO:0007669"/>
    <property type="project" value="UniProtKB-KW"/>
</dbReference>
<dbReference type="GO" id="GO:0044281">
    <property type="term" value="P:small molecule metabolic process"/>
    <property type="evidence" value="ECO:0007669"/>
    <property type="project" value="UniProtKB-ARBA"/>
</dbReference>
<evidence type="ECO:0000256" key="1">
    <source>
        <dbReference type="ARBA" id="ARBA00001946"/>
    </source>
</evidence>
<dbReference type="PANTHER" id="PTHR46470">
    <property type="entry name" value="N-ACYLNEURAMINATE-9-PHOSPHATASE"/>
    <property type="match status" value="1"/>
</dbReference>
<dbReference type="RefSeq" id="WP_162638499.1">
    <property type="nucleotide sequence ID" value="NZ_CP048286.1"/>
</dbReference>
<gene>
    <name evidence="5" type="ORF">GZH47_03150</name>
</gene>
<dbReference type="InterPro" id="IPR006439">
    <property type="entry name" value="HAD-SF_hydro_IA"/>
</dbReference>
<comment type="cofactor">
    <cofactor evidence="1">
        <name>Mg(2+)</name>
        <dbReference type="ChEBI" id="CHEBI:18420"/>
    </cofactor>
</comment>
<dbReference type="GO" id="GO:0016791">
    <property type="term" value="F:phosphatase activity"/>
    <property type="evidence" value="ECO:0007669"/>
    <property type="project" value="TreeGrafter"/>
</dbReference>
<keyword evidence="3 5" id="KW-0378">Hydrolase</keyword>
<dbReference type="SFLD" id="SFLDG01129">
    <property type="entry name" value="C1.5:_HAD__Beta-PGM__Phosphata"/>
    <property type="match status" value="1"/>
</dbReference>
<protein>
    <submittedName>
        <fullName evidence="5">HAD family hydrolase</fullName>
    </submittedName>
</protein>
<dbReference type="SFLD" id="SFLDS00003">
    <property type="entry name" value="Haloacid_Dehalogenase"/>
    <property type="match status" value="1"/>
</dbReference>
<dbReference type="InterPro" id="IPR036412">
    <property type="entry name" value="HAD-like_sf"/>
</dbReference>
<sequence length="220" mass="25029">MERIKAVLFDLDNTILDRTRMFSGFAGYFFETYFGHIADRGAMFERVIELDRDGYKPRETLFAELLDELPWERKPSHEELAEFYRGAYLRHAVLMEQAREVLAHAGAKYRTGLITNGRMATQYGKIDLLGIRDAFEIILVSEEAGIKKPDKRIFELAADKLGLQAEECLFIGDHPVNDVEGAARFGMATIWVQANHAWPASNEAKPLHTINRLGELLALI</sequence>
<dbReference type="PRINTS" id="PR00413">
    <property type="entry name" value="HADHALOGNASE"/>
</dbReference>
<dbReference type="Gene3D" id="1.20.120.710">
    <property type="entry name" value="Haloacid dehalogenase hydrolase-like domain"/>
    <property type="match status" value="1"/>
</dbReference>